<reference evidence="3" key="1">
    <citation type="submission" date="2013-05" db="EMBL/GenBank/DDBJ databases">
        <title>Genome assembly of Cystobacter fuscus DSM 2262.</title>
        <authorList>
            <person name="Sharma G."/>
            <person name="Khatri I."/>
            <person name="Kaur C."/>
            <person name="Mayilraj S."/>
            <person name="Subramanian S."/>
        </authorList>
    </citation>
    <scope>NUCLEOTIDE SEQUENCE [LARGE SCALE GENOMIC DNA]</scope>
    <source>
        <strain evidence="3">DSM 2262</strain>
    </source>
</reference>
<dbReference type="GO" id="GO:0016787">
    <property type="term" value="F:hydrolase activity"/>
    <property type="evidence" value="ECO:0007669"/>
    <property type="project" value="UniProtKB-KW"/>
</dbReference>
<comment type="caution">
    <text evidence="3">The sequence shown here is derived from an EMBL/GenBank/DDBJ whole genome shotgun (WGS) entry which is preliminary data.</text>
</comment>
<name>S9PGU7_CYSF2</name>
<proteinExistence type="predicted"/>
<dbReference type="PRINTS" id="PR00111">
    <property type="entry name" value="ABHYDROLASE"/>
</dbReference>
<dbReference type="Proteomes" id="UP000011682">
    <property type="component" value="Unassembled WGS sequence"/>
</dbReference>
<gene>
    <name evidence="3" type="ORF">D187_005972</name>
</gene>
<dbReference type="SUPFAM" id="SSF53474">
    <property type="entry name" value="alpha/beta-Hydrolases"/>
    <property type="match status" value="1"/>
</dbReference>
<evidence type="ECO:0000256" key="1">
    <source>
        <dbReference type="ARBA" id="ARBA00022801"/>
    </source>
</evidence>
<dbReference type="PRINTS" id="PR00412">
    <property type="entry name" value="EPOXHYDRLASE"/>
</dbReference>
<dbReference type="InterPro" id="IPR000073">
    <property type="entry name" value="AB_hydrolase_1"/>
</dbReference>
<protein>
    <submittedName>
        <fullName evidence="3">Hydrolase</fullName>
    </submittedName>
</protein>
<evidence type="ECO:0000313" key="3">
    <source>
        <dbReference type="EMBL" id="EPX63565.1"/>
    </source>
</evidence>
<sequence>MKPSPRPLKTLEAPGFGHHFARVNGIQVHYTLAGHGGEPLLLLHGWPFTWFTWARVIPTLAATRTVIAPDLRGFGHSSRPQTGYDLHTLADDAAALLEHLGVRRADVVAHDLGTEVAFMLALRHPGKVRRLVLSEALLAGLPGAESFLAQGKPWWFGFHEVPELAERVLVGNEGAYLDWFYVHHTYGQRGIRPEAREEYVAAFSGEEGLRGGFGPYRAFKGNAALIQEAARSRLRIPTLALGGNVVGEALYRQLVPIADDVAGHLIPECGHAIPEERPEELLRHLAHFLG</sequence>
<accession>S9PGU7</accession>
<dbReference type="RefSeq" id="WP_002627792.1">
    <property type="nucleotide sequence ID" value="NZ_ANAH02000005.1"/>
</dbReference>
<dbReference type="EMBL" id="ANAH02000005">
    <property type="protein sequence ID" value="EPX63565.1"/>
    <property type="molecule type" value="Genomic_DNA"/>
</dbReference>
<dbReference type="AlphaFoldDB" id="S9PGU7"/>
<dbReference type="InterPro" id="IPR000639">
    <property type="entry name" value="Epox_hydrolase-like"/>
</dbReference>
<organism evidence="3 4">
    <name type="scientific">Cystobacter fuscus (strain ATCC 25194 / DSM 2262 / NBRC 100088 / M29)</name>
    <dbReference type="NCBI Taxonomy" id="1242864"/>
    <lineage>
        <taxon>Bacteria</taxon>
        <taxon>Pseudomonadati</taxon>
        <taxon>Myxococcota</taxon>
        <taxon>Myxococcia</taxon>
        <taxon>Myxococcales</taxon>
        <taxon>Cystobacterineae</taxon>
        <taxon>Archangiaceae</taxon>
        <taxon>Cystobacter</taxon>
    </lineage>
</organism>
<keyword evidence="1 3" id="KW-0378">Hydrolase</keyword>
<dbReference type="PANTHER" id="PTHR43329">
    <property type="entry name" value="EPOXIDE HYDROLASE"/>
    <property type="match status" value="1"/>
</dbReference>
<keyword evidence="4" id="KW-1185">Reference proteome</keyword>
<dbReference type="Gene3D" id="3.40.50.1820">
    <property type="entry name" value="alpha/beta hydrolase"/>
    <property type="match status" value="1"/>
</dbReference>
<dbReference type="Pfam" id="PF00561">
    <property type="entry name" value="Abhydrolase_1"/>
    <property type="match status" value="1"/>
</dbReference>
<feature type="domain" description="AB hydrolase-1" evidence="2">
    <location>
        <begin position="39"/>
        <end position="276"/>
    </location>
</feature>
<evidence type="ECO:0000313" key="4">
    <source>
        <dbReference type="Proteomes" id="UP000011682"/>
    </source>
</evidence>
<dbReference type="InterPro" id="IPR029058">
    <property type="entry name" value="AB_hydrolase_fold"/>
</dbReference>
<dbReference type="OrthoDB" id="9804723at2"/>
<dbReference type="eggNOG" id="COG0596">
    <property type="taxonomic scope" value="Bacteria"/>
</dbReference>
<evidence type="ECO:0000259" key="2">
    <source>
        <dbReference type="Pfam" id="PF00561"/>
    </source>
</evidence>